<dbReference type="EMBL" id="BARW01012100">
    <property type="protein sequence ID" value="GAI80371.1"/>
    <property type="molecule type" value="Genomic_DNA"/>
</dbReference>
<dbReference type="AlphaFoldDB" id="X1SMI8"/>
<name>X1SMI8_9ZZZZ</name>
<evidence type="ECO:0000313" key="1">
    <source>
        <dbReference type="EMBL" id="GAI80371.1"/>
    </source>
</evidence>
<reference evidence="1" key="1">
    <citation type="journal article" date="2014" name="Front. Microbiol.">
        <title>High frequency of phylogenetically diverse reductive dehalogenase-homologous genes in deep subseafloor sedimentary metagenomes.</title>
        <authorList>
            <person name="Kawai M."/>
            <person name="Futagami T."/>
            <person name="Toyoda A."/>
            <person name="Takaki Y."/>
            <person name="Nishi S."/>
            <person name="Hori S."/>
            <person name="Arai W."/>
            <person name="Tsubouchi T."/>
            <person name="Morono Y."/>
            <person name="Uchiyama I."/>
            <person name="Ito T."/>
            <person name="Fujiyama A."/>
            <person name="Inagaki F."/>
            <person name="Takami H."/>
        </authorList>
    </citation>
    <scope>NUCLEOTIDE SEQUENCE</scope>
    <source>
        <strain evidence="1">Expedition CK06-06</strain>
    </source>
</reference>
<organism evidence="1">
    <name type="scientific">marine sediment metagenome</name>
    <dbReference type="NCBI Taxonomy" id="412755"/>
    <lineage>
        <taxon>unclassified sequences</taxon>
        <taxon>metagenomes</taxon>
        <taxon>ecological metagenomes</taxon>
    </lineage>
</organism>
<proteinExistence type="predicted"/>
<sequence>MVETLILLGLGFITFFATGIDDTVAYAGSYLEEGRKDHKKSIS</sequence>
<comment type="caution">
    <text evidence="1">The sequence shown here is derived from an EMBL/GenBank/DDBJ whole genome shotgun (WGS) entry which is preliminary data.</text>
</comment>
<gene>
    <name evidence="1" type="ORF">S12H4_22976</name>
</gene>
<accession>X1SMI8</accession>
<protein>
    <submittedName>
        <fullName evidence="1">Uncharacterized protein</fullName>
    </submittedName>
</protein>
<feature type="non-terminal residue" evidence="1">
    <location>
        <position position="43"/>
    </location>
</feature>